<gene>
    <name evidence="1" type="ORF">Mterra_03697</name>
</gene>
<accession>A0A399E4A0</accession>
<dbReference type="OrthoDB" id="34188at2"/>
<reference evidence="1 2" key="1">
    <citation type="submission" date="2018-08" db="EMBL/GenBank/DDBJ databases">
        <title>Meiothermus terrae DSM 26712 genome sequencing project.</title>
        <authorList>
            <person name="Da Costa M.S."/>
            <person name="Albuquerque L."/>
            <person name="Raposo P."/>
            <person name="Froufe H.J.C."/>
            <person name="Barroso C.S."/>
            <person name="Egas C."/>
        </authorList>
    </citation>
    <scope>NUCLEOTIDE SEQUENCE [LARGE SCALE GENOMIC DNA]</scope>
    <source>
        <strain evidence="1 2">DSM 26712</strain>
    </source>
</reference>
<evidence type="ECO:0000313" key="2">
    <source>
        <dbReference type="Proteomes" id="UP000265715"/>
    </source>
</evidence>
<dbReference type="Proteomes" id="UP000265715">
    <property type="component" value="Unassembled WGS sequence"/>
</dbReference>
<proteinExistence type="predicted"/>
<name>A0A399E4A0_9DEIN</name>
<evidence type="ECO:0008006" key="3">
    <source>
        <dbReference type="Google" id="ProtNLM"/>
    </source>
</evidence>
<protein>
    <recommendedName>
        <fullName evidence="3">DUF4388 domain-containing protein</fullName>
    </recommendedName>
</protein>
<organism evidence="1 2">
    <name type="scientific">Calidithermus terrae</name>
    <dbReference type="NCBI Taxonomy" id="1408545"/>
    <lineage>
        <taxon>Bacteria</taxon>
        <taxon>Thermotogati</taxon>
        <taxon>Deinococcota</taxon>
        <taxon>Deinococci</taxon>
        <taxon>Thermales</taxon>
        <taxon>Thermaceae</taxon>
        <taxon>Calidithermus</taxon>
    </lineage>
</organism>
<evidence type="ECO:0000313" key="1">
    <source>
        <dbReference type="EMBL" id="RIH78079.1"/>
    </source>
</evidence>
<dbReference type="AlphaFoldDB" id="A0A399E4A0"/>
<keyword evidence="2" id="KW-1185">Reference proteome</keyword>
<dbReference type="EMBL" id="QXDL01000272">
    <property type="protein sequence ID" value="RIH78079.1"/>
    <property type="molecule type" value="Genomic_DNA"/>
</dbReference>
<comment type="caution">
    <text evidence="1">The sequence shown here is derived from an EMBL/GenBank/DDBJ whole genome shotgun (WGS) entry which is preliminary data.</text>
</comment>
<sequence>MVISGNLRESPFQTLVGHFQDKTGVLELWNMPDLRDCKLWVKRGHLRCIEIGKEYIADPLKARDILLGIIAAREGAFELTYTDFKTPCDPALHWPLERVITSLSLIEEDITLRTIEMPAPDVSYVICGDEELLDLKNSFFWKRAKPMLQHGATAEQIAKALGISLKLACYYLARLEWLGVVKPAADLLEIEF</sequence>
<dbReference type="RefSeq" id="WP_147372952.1">
    <property type="nucleotide sequence ID" value="NZ_QXDL01000272.1"/>
</dbReference>